<reference evidence="2" key="1">
    <citation type="submission" date="2014-09" db="EMBL/GenBank/DDBJ databases">
        <authorList>
            <person name="Magalhaes I.L.F."/>
            <person name="Oliveira U."/>
            <person name="Santos F.R."/>
            <person name="Vidigal T.H.D.A."/>
            <person name="Brescovit A.D."/>
            <person name="Santos A.J."/>
        </authorList>
    </citation>
    <scope>NUCLEOTIDE SEQUENCE</scope>
    <source>
        <tissue evidence="2">Shoot tissue taken approximately 20 cm above the soil surface</tissue>
    </source>
</reference>
<dbReference type="EMBL" id="GBRH01230605">
    <property type="protein sequence ID" value="JAD67290.1"/>
    <property type="molecule type" value="Transcribed_RNA"/>
</dbReference>
<evidence type="ECO:0000313" key="2">
    <source>
        <dbReference type="EMBL" id="JAD67290.1"/>
    </source>
</evidence>
<sequence length="35" mass="4015">MARFRPTEGWRGAMEAGCILFWLSEPVCFYLSAAF</sequence>
<keyword evidence="1" id="KW-0812">Transmembrane</keyword>
<organism evidence="2">
    <name type="scientific">Arundo donax</name>
    <name type="common">Giant reed</name>
    <name type="synonym">Donax arundinaceus</name>
    <dbReference type="NCBI Taxonomy" id="35708"/>
    <lineage>
        <taxon>Eukaryota</taxon>
        <taxon>Viridiplantae</taxon>
        <taxon>Streptophyta</taxon>
        <taxon>Embryophyta</taxon>
        <taxon>Tracheophyta</taxon>
        <taxon>Spermatophyta</taxon>
        <taxon>Magnoliopsida</taxon>
        <taxon>Liliopsida</taxon>
        <taxon>Poales</taxon>
        <taxon>Poaceae</taxon>
        <taxon>PACMAD clade</taxon>
        <taxon>Arundinoideae</taxon>
        <taxon>Arundineae</taxon>
        <taxon>Arundo</taxon>
    </lineage>
</organism>
<feature type="transmembrane region" description="Helical" evidence="1">
    <location>
        <begin position="12"/>
        <end position="33"/>
    </location>
</feature>
<name>A0A0A9C1L4_ARUDO</name>
<accession>A0A0A9C1L4</accession>
<evidence type="ECO:0000256" key="1">
    <source>
        <dbReference type="SAM" id="Phobius"/>
    </source>
</evidence>
<keyword evidence="1" id="KW-0472">Membrane</keyword>
<dbReference type="AlphaFoldDB" id="A0A0A9C1L4"/>
<protein>
    <submittedName>
        <fullName evidence="2">Uncharacterized protein</fullName>
    </submittedName>
</protein>
<reference evidence="2" key="2">
    <citation type="journal article" date="2015" name="Data Brief">
        <title>Shoot transcriptome of the giant reed, Arundo donax.</title>
        <authorList>
            <person name="Barrero R.A."/>
            <person name="Guerrero F.D."/>
            <person name="Moolhuijzen P."/>
            <person name="Goolsby J.A."/>
            <person name="Tidwell J."/>
            <person name="Bellgard S.E."/>
            <person name="Bellgard M.I."/>
        </authorList>
    </citation>
    <scope>NUCLEOTIDE SEQUENCE</scope>
    <source>
        <tissue evidence="2">Shoot tissue taken approximately 20 cm above the soil surface</tissue>
    </source>
</reference>
<proteinExistence type="predicted"/>
<keyword evidence="1" id="KW-1133">Transmembrane helix</keyword>